<sequence>MQEASENNTTYVELKGGDTETGQKKVEMGVDPKAFYKLHVSRTSKIHFSLDDDGYNVDSDKDNDSTGSVVRKHRGSEEFIFIFFFFKTNKKKKKESEIRKIKRSNKNKTKQINLFVYFVLFITPDDDSDGSEELDIGEEGEAKEMMNEMMTLAMQMTGGPTGGGAGTNNSDEMTNMWSSFLSFKQSMEKPPNAPTVYKVQDNAQGFTALRDLLDAFPSELAQSIFKEQIHSPHDHIRDILLQRGCWPIVRFSGDRHVAVTQTVEFDQVVECLQKYMNLESGHRLSGILDPQHTTGYRLHQVTAVIRDRNEAKHTVTALSFRIGRLWTPKLNSIHDAIDFWSNLDKPASMLLLGPNTAEKAAMTRELTRIISERVRTALVDTRSTIAGFGDCPLECGTAVRFFVSDVTRQHQVIDQTRSISPQVVVVGEVLSEEDIQVLSKLQSEGISVIVGTNMHSLSSLLGHKSKRRLSVDQQHLLLNKTHASFVDTSLMSSHLLILELNYNASKLRVYKNVPEAVRAIKDNIEPKCDVVTLRWGQFDHSVNTAKMTRAMSRRDTSKALGALMQKTISASKHNKTAQLPLRVVLICRYLFVLCSFAFLCPCAVLKKKKNIQKQDKMEVGGGRFDQERERRKKGERERERGE</sequence>
<protein>
    <submittedName>
        <fullName evidence="3">ATPase</fullName>
    </submittedName>
</protein>
<keyword evidence="2" id="KW-0472">Membrane</keyword>
<accession>X6NLF5</accession>
<proteinExistence type="predicted"/>
<reference evidence="3 4" key="1">
    <citation type="journal article" date="2013" name="Curr. Biol.">
        <title>The Genome of the Foraminiferan Reticulomyxa filosa.</title>
        <authorList>
            <person name="Glockner G."/>
            <person name="Hulsmann N."/>
            <person name="Schleicher M."/>
            <person name="Noegel A.A."/>
            <person name="Eichinger L."/>
            <person name="Gallinger C."/>
            <person name="Pawlowski J."/>
            <person name="Sierra R."/>
            <person name="Euteneuer U."/>
            <person name="Pillet L."/>
            <person name="Moustafa A."/>
            <person name="Platzer M."/>
            <person name="Groth M."/>
            <person name="Szafranski K."/>
            <person name="Schliwa M."/>
        </authorList>
    </citation>
    <scope>NUCLEOTIDE SEQUENCE [LARGE SCALE GENOMIC DNA]</scope>
</reference>
<keyword evidence="2" id="KW-0812">Transmembrane</keyword>
<organism evidence="3 4">
    <name type="scientific">Reticulomyxa filosa</name>
    <dbReference type="NCBI Taxonomy" id="46433"/>
    <lineage>
        <taxon>Eukaryota</taxon>
        <taxon>Sar</taxon>
        <taxon>Rhizaria</taxon>
        <taxon>Retaria</taxon>
        <taxon>Foraminifera</taxon>
        <taxon>Monothalamids</taxon>
        <taxon>Reticulomyxidae</taxon>
        <taxon>Reticulomyxa</taxon>
    </lineage>
</organism>
<dbReference type="EMBL" id="ASPP01008012">
    <property type="protein sequence ID" value="ETO26212.1"/>
    <property type="molecule type" value="Genomic_DNA"/>
</dbReference>
<feature type="region of interest" description="Disordered" evidence="1">
    <location>
        <begin position="616"/>
        <end position="642"/>
    </location>
</feature>
<keyword evidence="4" id="KW-1185">Reference proteome</keyword>
<name>X6NLF5_RETFI</name>
<dbReference type="OrthoDB" id="26838at2759"/>
<keyword evidence="2" id="KW-1133">Transmembrane helix</keyword>
<comment type="caution">
    <text evidence="3">The sequence shown here is derived from an EMBL/GenBank/DDBJ whole genome shotgun (WGS) entry which is preliminary data.</text>
</comment>
<dbReference type="PANTHER" id="PTHR20953:SF3">
    <property type="entry name" value="P-LOOP CONTAINING NUCLEOSIDE TRIPHOSPHATE HYDROLASES SUPERFAMILY PROTEIN"/>
    <property type="match status" value="1"/>
</dbReference>
<dbReference type="PANTHER" id="PTHR20953">
    <property type="entry name" value="KINASE-RELATED"/>
    <property type="match status" value="1"/>
</dbReference>
<evidence type="ECO:0000256" key="2">
    <source>
        <dbReference type="SAM" id="Phobius"/>
    </source>
</evidence>
<evidence type="ECO:0000313" key="3">
    <source>
        <dbReference type="EMBL" id="ETO26212.1"/>
    </source>
</evidence>
<dbReference type="AlphaFoldDB" id="X6NLF5"/>
<evidence type="ECO:0000313" key="4">
    <source>
        <dbReference type="Proteomes" id="UP000023152"/>
    </source>
</evidence>
<evidence type="ECO:0000256" key="1">
    <source>
        <dbReference type="SAM" id="MobiDB-lite"/>
    </source>
</evidence>
<feature type="transmembrane region" description="Helical" evidence="2">
    <location>
        <begin position="583"/>
        <end position="605"/>
    </location>
</feature>
<dbReference type="Proteomes" id="UP000023152">
    <property type="component" value="Unassembled WGS sequence"/>
</dbReference>
<gene>
    <name evidence="3" type="ORF">RFI_10925</name>
</gene>